<protein>
    <submittedName>
        <fullName evidence="3">Ribosomal protein S18</fullName>
    </submittedName>
</protein>
<feature type="compositionally biased region" description="Basic residues" evidence="1">
    <location>
        <begin position="1"/>
        <end position="11"/>
    </location>
</feature>
<keyword evidence="2" id="KW-1185">Reference proteome</keyword>
<dbReference type="AlphaFoldDB" id="A0A915HP54"/>
<name>A0A915HP54_ROMCU</name>
<feature type="region of interest" description="Disordered" evidence="1">
    <location>
        <begin position="1"/>
        <end position="26"/>
    </location>
</feature>
<dbReference type="WBParaSite" id="nRc.2.0.1.t03291-RA">
    <property type="protein sequence ID" value="nRc.2.0.1.t03291-RA"/>
    <property type="gene ID" value="nRc.2.0.1.g03291"/>
</dbReference>
<evidence type="ECO:0000313" key="3">
    <source>
        <dbReference type="WBParaSite" id="nRc.2.0.1.t03291-RA"/>
    </source>
</evidence>
<organism evidence="2 3">
    <name type="scientific">Romanomermis culicivorax</name>
    <name type="common">Nematode worm</name>
    <dbReference type="NCBI Taxonomy" id="13658"/>
    <lineage>
        <taxon>Eukaryota</taxon>
        <taxon>Metazoa</taxon>
        <taxon>Ecdysozoa</taxon>
        <taxon>Nematoda</taxon>
        <taxon>Enoplea</taxon>
        <taxon>Dorylaimia</taxon>
        <taxon>Mermithida</taxon>
        <taxon>Mermithoidea</taxon>
        <taxon>Mermithidae</taxon>
        <taxon>Romanomermis</taxon>
    </lineage>
</organism>
<dbReference type="Proteomes" id="UP000887565">
    <property type="component" value="Unplaced"/>
</dbReference>
<sequence>MHLFGKRKPRNSKFNQAPFRKSRFSQRRLQLLQREEKQYILRHHKS</sequence>
<reference evidence="3" key="1">
    <citation type="submission" date="2022-11" db="UniProtKB">
        <authorList>
            <consortium name="WormBaseParasite"/>
        </authorList>
    </citation>
    <scope>IDENTIFICATION</scope>
</reference>
<accession>A0A915HP54</accession>
<evidence type="ECO:0000313" key="2">
    <source>
        <dbReference type="Proteomes" id="UP000887565"/>
    </source>
</evidence>
<proteinExistence type="predicted"/>
<evidence type="ECO:0000256" key="1">
    <source>
        <dbReference type="SAM" id="MobiDB-lite"/>
    </source>
</evidence>